<dbReference type="InterPro" id="IPR006153">
    <property type="entry name" value="Cation/H_exchanger_TM"/>
</dbReference>
<comment type="function">
    <text evidence="1">May function as sodium-coupled metabolite transporter across the chloroplast envelope.</text>
</comment>
<gene>
    <name evidence="17" type="ORF">J5N97_005882</name>
</gene>
<feature type="transmembrane region" description="Helical" evidence="13">
    <location>
        <begin position="85"/>
        <end position="105"/>
    </location>
</feature>
<comment type="caution">
    <text evidence="17">The sequence shown here is derived from an EMBL/GenBank/DDBJ whole genome shotgun (WGS) entry which is preliminary data.</text>
</comment>
<keyword evidence="10 13" id="KW-0472">Membrane</keyword>
<keyword evidence="5" id="KW-0633">Potassium transport</keyword>
<proteinExistence type="inferred from homology"/>
<dbReference type="Proteomes" id="UP001085076">
    <property type="component" value="Miscellaneous, Linkage group lg01"/>
</dbReference>
<keyword evidence="9" id="KW-0406">Ion transport</keyword>
<feature type="transmembrane region" description="Helical" evidence="13">
    <location>
        <begin position="26"/>
        <end position="44"/>
    </location>
</feature>
<evidence type="ECO:0000259" key="14">
    <source>
        <dbReference type="Pfam" id="PF00999"/>
    </source>
</evidence>
<dbReference type="AlphaFoldDB" id="A0A9D5HT33"/>
<dbReference type="GO" id="GO:0006813">
    <property type="term" value="P:potassium ion transport"/>
    <property type="evidence" value="ECO:0007669"/>
    <property type="project" value="UniProtKB-KW"/>
</dbReference>
<dbReference type="Pfam" id="PF23259">
    <property type="entry name" value="CHX17_C"/>
    <property type="match status" value="1"/>
</dbReference>
<evidence type="ECO:0000256" key="12">
    <source>
        <dbReference type="SAM" id="MobiDB-lite"/>
    </source>
</evidence>
<reference evidence="17" key="1">
    <citation type="submission" date="2021-03" db="EMBL/GenBank/DDBJ databases">
        <authorList>
            <person name="Li Z."/>
            <person name="Yang C."/>
        </authorList>
    </citation>
    <scope>NUCLEOTIDE SEQUENCE</scope>
    <source>
        <strain evidence="17">Dzin_1.0</strain>
        <tissue evidence="17">Leaf</tissue>
    </source>
</reference>
<feature type="compositionally biased region" description="Basic and acidic residues" evidence="12">
    <location>
        <begin position="667"/>
        <end position="676"/>
    </location>
</feature>
<dbReference type="Pfam" id="PF00999">
    <property type="entry name" value="Na_H_Exchanger"/>
    <property type="match status" value="1"/>
</dbReference>
<feature type="transmembrane region" description="Helical" evidence="13">
    <location>
        <begin position="369"/>
        <end position="390"/>
    </location>
</feature>
<keyword evidence="18" id="KW-1185">Reference proteome</keyword>
<dbReference type="Gene3D" id="1.20.1530.20">
    <property type="match status" value="1"/>
</dbReference>
<dbReference type="GO" id="GO:0016020">
    <property type="term" value="C:membrane"/>
    <property type="evidence" value="ECO:0007669"/>
    <property type="project" value="UniProtKB-SubCell"/>
</dbReference>
<dbReference type="GO" id="GO:0012505">
    <property type="term" value="C:endomembrane system"/>
    <property type="evidence" value="ECO:0007669"/>
    <property type="project" value="TreeGrafter"/>
</dbReference>
<feature type="transmembrane region" description="Helical" evidence="13">
    <location>
        <begin position="117"/>
        <end position="138"/>
    </location>
</feature>
<dbReference type="InterPro" id="IPR057290">
    <property type="entry name" value="CHX17_C"/>
</dbReference>
<dbReference type="PANTHER" id="PTHR32468:SF18">
    <property type="entry name" value="CATION_H(+) ANTIPORTER 1"/>
    <property type="match status" value="1"/>
</dbReference>
<name>A0A9D5HT33_9LILI</name>
<feature type="domain" description="Cation/H(+) antiporter C-terminal" evidence="16">
    <location>
        <begin position="625"/>
        <end position="791"/>
    </location>
</feature>
<evidence type="ECO:0000256" key="8">
    <source>
        <dbReference type="ARBA" id="ARBA00022989"/>
    </source>
</evidence>
<feature type="transmembrane region" description="Helical" evidence="13">
    <location>
        <begin position="56"/>
        <end position="73"/>
    </location>
</feature>
<evidence type="ECO:0000256" key="4">
    <source>
        <dbReference type="ARBA" id="ARBA00022448"/>
    </source>
</evidence>
<feature type="transmembrane region" description="Helical" evidence="13">
    <location>
        <begin position="150"/>
        <end position="173"/>
    </location>
</feature>
<evidence type="ECO:0000256" key="1">
    <source>
        <dbReference type="ARBA" id="ARBA00003198"/>
    </source>
</evidence>
<feature type="domain" description="Cation/H+ exchanger transmembrane" evidence="14">
    <location>
        <begin position="38"/>
        <end position="423"/>
    </location>
</feature>
<evidence type="ECO:0008006" key="19">
    <source>
        <dbReference type="Google" id="ProtNLM"/>
    </source>
</evidence>
<evidence type="ECO:0000259" key="15">
    <source>
        <dbReference type="Pfam" id="PF23256"/>
    </source>
</evidence>
<feature type="transmembrane region" description="Helical" evidence="13">
    <location>
        <begin position="185"/>
        <end position="209"/>
    </location>
</feature>
<dbReference type="InterPro" id="IPR038770">
    <property type="entry name" value="Na+/solute_symporter_sf"/>
</dbReference>
<dbReference type="Gene3D" id="3.40.50.12370">
    <property type="match status" value="1"/>
</dbReference>
<keyword evidence="4" id="KW-0813">Transport</keyword>
<dbReference type="OrthoDB" id="671744at2759"/>
<evidence type="ECO:0000256" key="9">
    <source>
        <dbReference type="ARBA" id="ARBA00023065"/>
    </source>
</evidence>
<dbReference type="GO" id="GO:0015297">
    <property type="term" value="F:antiporter activity"/>
    <property type="evidence" value="ECO:0007669"/>
    <property type="project" value="InterPro"/>
</dbReference>
<dbReference type="PANTHER" id="PTHR32468">
    <property type="entry name" value="CATION/H + ANTIPORTER"/>
    <property type="match status" value="1"/>
</dbReference>
<feature type="transmembrane region" description="Helical" evidence="13">
    <location>
        <begin position="221"/>
        <end position="242"/>
    </location>
</feature>
<feature type="transmembrane region" description="Helical" evidence="13">
    <location>
        <begin position="305"/>
        <end position="324"/>
    </location>
</feature>
<evidence type="ECO:0000259" key="16">
    <source>
        <dbReference type="Pfam" id="PF23259"/>
    </source>
</evidence>
<reference evidence="17" key="2">
    <citation type="journal article" date="2022" name="Hortic Res">
        <title>The genome of Dioscorea zingiberensis sheds light on the biosynthesis, origin and evolution of the medicinally important diosgenin saponins.</title>
        <authorList>
            <person name="Li Y."/>
            <person name="Tan C."/>
            <person name="Li Z."/>
            <person name="Guo J."/>
            <person name="Li S."/>
            <person name="Chen X."/>
            <person name="Wang C."/>
            <person name="Dai X."/>
            <person name="Yang H."/>
            <person name="Song W."/>
            <person name="Hou L."/>
            <person name="Xu J."/>
            <person name="Tong Z."/>
            <person name="Xu A."/>
            <person name="Yuan X."/>
            <person name="Wang W."/>
            <person name="Yang Q."/>
            <person name="Chen L."/>
            <person name="Sun Z."/>
            <person name="Wang K."/>
            <person name="Pan B."/>
            <person name="Chen J."/>
            <person name="Bao Y."/>
            <person name="Liu F."/>
            <person name="Qi X."/>
            <person name="Gang D.R."/>
            <person name="Wen J."/>
            <person name="Li J."/>
        </authorList>
    </citation>
    <scope>NUCLEOTIDE SEQUENCE</scope>
    <source>
        <strain evidence="17">Dzin_1.0</strain>
    </source>
</reference>
<evidence type="ECO:0000256" key="6">
    <source>
        <dbReference type="ARBA" id="ARBA00022692"/>
    </source>
</evidence>
<dbReference type="EMBL" id="JAGGNH010000001">
    <property type="protein sequence ID" value="KAJ0987526.1"/>
    <property type="molecule type" value="Genomic_DNA"/>
</dbReference>
<evidence type="ECO:0000313" key="18">
    <source>
        <dbReference type="Proteomes" id="UP001085076"/>
    </source>
</evidence>
<comment type="similarity">
    <text evidence="11">Belongs to the monovalent cation:proton antiporter 2 (CPA2) transporter (TC 2.A.37) family. CHX (TC 2.A.37.4) subfamily.</text>
</comment>
<keyword evidence="6 13" id="KW-0812">Transmembrane</keyword>
<dbReference type="Pfam" id="PF23256">
    <property type="entry name" value="CHX17_2nd"/>
    <property type="match status" value="1"/>
</dbReference>
<feature type="domain" description="Cation/H(+) antiporter central" evidence="15">
    <location>
        <begin position="479"/>
        <end position="617"/>
    </location>
</feature>
<feature type="region of interest" description="Disordered" evidence="12">
    <location>
        <begin position="667"/>
        <end position="689"/>
    </location>
</feature>
<evidence type="ECO:0000256" key="3">
    <source>
        <dbReference type="ARBA" id="ARBA00004141"/>
    </source>
</evidence>
<organism evidence="17 18">
    <name type="scientific">Dioscorea zingiberensis</name>
    <dbReference type="NCBI Taxonomy" id="325984"/>
    <lineage>
        <taxon>Eukaryota</taxon>
        <taxon>Viridiplantae</taxon>
        <taxon>Streptophyta</taxon>
        <taxon>Embryophyta</taxon>
        <taxon>Tracheophyta</taxon>
        <taxon>Spermatophyta</taxon>
        <taxon>Magnoliopsida</taxon>
        <taxon>Liliopsida</taxon>
        <taxon>Dioscoreales</taxon>
        <taxon>Dioscoreaceae</taxon>
        <taxon>Dioscorea</taxon>
    </lineage>
</organism>
<evidence type="ECO:0000313" key="17">
    <source>
        <dbReference type="EMBL" id="KAJ0987526.1"/>
    </source>
</evidence>
<feature type="transmembrane region" description="Helical" evidence="13">
    <location>
        <begin position="336"/>
        <end position="362"/>
    </location>
</feature>
<dbReference type="InterPro" id="IPR050794">
    <property type="entry name" value="CPA2_transporter"/>
</dbReference>
<dbReference type="GO" id="GO:0009941">
    <property type="term" value="C:chloroplast envelope"/>
    <property type="evidence" value="ECO:0007669"/>
    <property type="project" value="UniProtKB-SubCell"/>
</dbReference>
<evidence type="ECO:0000256" key="2">
    <source>
        <dbReference type="ARBA" id="ARBA00004119"/>
    </source>
</evidence>
<keyword evidence="8 13" id="KW-1133">Transmembrane helix</keyword>
<feature type="transmembrane region" description="Helical" evidence="13">
    <location>
        <begin position="402"/>
        <end position="425"/>
    </location>
</feature>
<dbReference type="InterPro" id="IPR057291">
    <property type="entry name" value="CHX17_2nd"/>
</dbReference>
<dbReference type="GO" id="GO:1902600">
    <property type="term" value="P:proton transmembrane transport"/>
    <property type="evidence" value="ECO:0007669"/>
    <property type="project" value="InterPro"/>
</dbReference>
<evidence type="ECO:0000256" key="11">
    <source>
        <dbReference type="ARBA" id="ARBA00038341"/>
    </source>
</evidence>
<dbReference type="GO" id="GO:0006885">
    <property type="term" value="P:regulation of pH"/>
    <property type="evidence" value="ECO:0007669"/>
    <property type="project" value="TreeGrafter"/>
</dbReference>
<feature type="transmembrane region" description="Helical" evidence="13">
    <location>
        <begin position="254"/>
        <end position="271"/>
    </location>
</feature>
<evidence type="ECO:0000256" key="5">
    <source>
        <dbReference type="ARBA" id="ARBA00022538"/>
    </source>
</evidence>
<accession>A0A9D5HT33</accession>
<comment type="subcellular location">
    <subcellularLocation>
        <location evidence="3">Membrane</location>
        <topology evidence="3">Multi-pass membrane protein</topology>
    </subcellularLocation>
    <subcellularLocation>
        <location evidence="2">Plastid</location>
        <location evidence="2">Chloroplast envelope</location>
    </subcellularLocation>
</comment>
<keyword evidence="7" id="KW-0630">Potassium</keyword>
<evidence type="ECO:0000256" key="13">
    <source>
        <dbReference type="SAM" id="Phobius"/>
    </source>
</evidence>
<evidence type="ECO:0000256" key="10">
    <source>
        <dbReference type="ARBA" id="ARBA00023136"/>
    </source>
</evidence>
<evidence type="ECO:0000256" key="7">
    <source>
        <dbReference type="ARBA" id="ARBA00022958"/>
    </source>
</evidence>
<protein>
    <recommendedName>
        <fullName evidence="19">Cation/H+ exchanger domain-containing protein</fullName>
    </recommendedName>
</protein>
<sequence length="804" mass="88164">MSETQGFTQELHCTDDGSEYGDLLHLIMRMAIVISISHVLHLFLQRLGQPSAIAQILAGIIVGPSVLGHIPQWRERVFDPDKSHLMGAGMMIGRMVLMFLIGIEMDVEYLWRTANRAMLVAGGGCFSSIFLAAVLTTFLHANLGSSSGTILFGCTIALLFANTATPVVVRIAAELKLAHSEIGRLAISAALVNDMFCLLVLSIASFTASETGHKQKLHHKLAGTAVMITMLATVIGVMRLFVSSMNRRFLRRRLVGNWHAVGVLAVVLGMSSLTEMMGYNNMMACFILGLFFPREGGAARTMVDWLTYPVNNFILPIYFAYAGFHTNLLALGDAKLATAVAAIVILSTVGKVAGTVMVTGLLDIPTHEGLVLGFLLNVKGHVHLIVLNVAKKIGMWNYTAYTALLMTLVLNTLLAGPVAAAIVSIRRRALHYRAMGLQHHQLKTELRMLTCIHGPREMTTMFSLIEMSSGTAFGSSITAFMMHLVELTQRVTTTMLYHEGDDDSDSHDDDWEYGGDDSRRIHHATDAFWRETGLKVRLITTVSSFTSMHEDVCNAAEDMRAAIIVMPFHKHQRIDGKMQAGKEGIQALNEKVLRRAPCTVGILVDRGLGSGATHASKETTELQHCVVVLFFGGADDREALALAGRIATHPCVSLTVVRFLPASSMKQEDTGIKEENASPSTEEEVRMPISEPDCRRDEDESFLQKFHERFVEPGVATYVEKYVEDGAQTVTEICSMVGSYSLFMVGKEREGPSPLTVGLSDWEECPELGVIGDLLASSDFMLHGSVLVLQRGRTKKEDLVDEFM</sequence>